<name>A0A938BP59_UNCW3</name>
<evidence type="ECO:0008006" key="3">
    <source>
        <dbReference type="Google" id="ProtNLM"/>
    </source>
</evidence>
<accession>A0A938BP59</accession>
<gene>
    <name evidence="1" type="ORF">FJY68_03245</name>
</gene>
<comment type="caution">
    <text evidence="1">The sequence shown here is derived from an EMBL/GenBank/DDBJ whole genome shotgun (WGS) entry which is preliminary data.</text>
</comment>
<sequence length="454" mass="49144">MGKMPGCGDAPACGAGFSESTPPTALQSPRSTANLLPLLLFLALAAAAPAYELYYGNLHSHTSYSTGASVPRHAFAYARDTAHIDVLAVTDHSVMLSDSEWNDTKAQADSATVPDSFVGLAGFEWTSPTYGHANVLNSVDRTSILRHPTPELLYEWLATEPQARAQFNHPTAGNFRAFAYSQTGDQSFVMYEMQDTSYAASYDVALDSGWHASMSANQDNHGGNWGAAERLTGIWAGALARDSILAALSQMRTFGTLNRNAWLRFKAGDAWMGSTVANGQIEFDIVVADPDSEDTILRVELVSNGGVVVESLLPGDTNYVEWQPVVDTDSGAHRYFFVRAVIKDTALVVSAPIWTEPSMALQQRGDRIRPVRSIRVHPNPFVSAVELRPDAPGFGTLAIYNAAGSQVRRFAAGLSGTWDGRDDRGQELPAGAYVACWTEGRRRSTVSLLRLSPH</sequence>
<dbReference type="Gene3D" id="2.60.40.4070">
    <property type="match status" value="1"/>
</dbReference>
<evidence type="ECO:0000313" key="1">
    <source>
        <dbReference type="EMBL" id="MBM3330851.1"/>
    </source>
</evidence>
<dbReference type="SUPFAM" id="SSF89550">
    <property type="entry name" value="PHP domain-like"/>
    <property type="match status" value="1"/>
</dbReference>
<dbReference type="EMBL" id="VGIR01000012">
    <property type="protein sequence ID" value="MBM3330851.1"/>
    <property type="molecule type" value="Genomic_DNA"/>
</dbReference>
<dbReference type="Proteomes" id="UP000779900">
    <property type="component" value="Unassembled WGS sequence"/>
</dbReference>
<dbReference type="NCBIfam" id="NF038032">
    <property type="entry name" value="CehA_McbA_metalo"/>
    <property type="match status" value="1"/>
</dbReference>
<organism evidence="1 2">
    <name type="scientific">candidate division WOR-3 bacterium</name>
    <dbReference type="NCBI Taxonomy" id="2052148"/>
    <lineage>
        <taxon>Bacteria</taxon>
        <taxon>Bacteria division WOR-3</taxon>
    </lineage>
</organism>
<dbReference type="Gene3D" id="3.20.20.140">
    <property type="entry name" value="Metal-dependent hydrolases"/>
    <property type="match status" value="1"/>
</dbReference>
<dbReference type="InterPro" id="IPR016195">
    <property type="entry name" value="Pol/histidinol_Pase-like"/>
</dbReference>
<protein>
    <recommendedName>
        <fullName evidence="3">Polymerase/histidinol phosphatase N-terminal domain-containing protein</fullName>
    </recommendedName>
</protein>
<dbReference type="AlphaFoldDB" id="A0A938BP59"/>
<reference evidence="1" key="1">
    <citation type="submission" date="2019-03" db="EMBL/GenBank/DDBJ databases">
        <title>Lake Tanganyika Metagenome-Assembled Genomes (MAGs).</title>
        <authorList>
            <person name="Tran P."/>
        </authorList>
    </citation>
    <scope>NUCLEOTIDE SEQUENCE</scope>
    <source>
        <strain evidence="1">K_DeepCast_150m_m2_040</strain>
    </source>
</reference>
<evidence type="ECO:0000313" key="2">
    <source>
        <dbReference type="Proteomes" id="UP000779900"/>
    </source>
</evidence>
<proteinExistence type="predicted"/>